<evidence type="ECO:0008006" key="3">
    <source>
        <dbReference type="Google" id="ProtNLM"/>
    </source>
</evidence>
<dbReference type="EMBL" id="JAAQHG020000007">
    <property type="protein sequence ID" value="KAL1588372.1"/>
    <property type="molecule type" value="Genomic_DNA"/>
</dbReference>
<gene>
    <name evidence="1" type="ORF">WHR41_03005</name>
</gene>
<dbReference type="InterPro" id="IPR036514">
    <property type="entry name" value="SGNH_hydro_sf"/>
</dbReference>
<name>A0AB34KTT6_9PEZI</name>
<evidence type="ECO:0000313" key="2">
    <source>
        <dbReference type="Proteomes" id="UP000803884"/>
    </source>
</evidence>
<dbReference type="Pfam" id="PF00657">
    <property type="entry name" value="Lipase_GDSL"/>
    <property type="match status" value="1"/>
</dbReference>
<sequence length="479" mass="53091">MPPPVGGSSLLGCVRPTRSTEVNTWKTLVAIYDQAFYNPLSLAFSSQQTLHSSQGSHCCSQAMRALFSISTLAGIAAATILQNGQIRPSDYPSTAINAILPSDHDWRTYPPNASELSYKGRWDDQHISWWSAPGLKFGFHASDVAVSFGPHTTEGVLIAYRLDGQDWTLTNVTANSTQHLIEPTTQGYNSTSASATRTLEFRVTNWAYGVQLSAVHVRGGNCSLVKIPDYTRTMEFIGDSLSAGQYATLEGISSNPWGLMYGLGNVEFSITAYPGICLHDSRCYDNMRGQTYQWLRTSDTGGRALDLYGDDPPLWDFSSRPAADITLINLGTNDNNPANNITAAQFKQSYIELISEIQQKWPETDVIVLSLWAGFSASASTFVQGNAFLTEIQDVVKYFNNGTLNERGECARCKVYYFDTTGILQHNDIAPQYHPTDVGHLKVASHLMQYIKLVFGWDFQQTGPEVQHETLYWNDQSSY</sequence>
<dbReference type="InterPro" id="IPR001087">
    <property type="entry name" value="GDSL"/>
</dbReference>
<reference evidence="1 2" key="1">
    <citation type="journal article" date="2020" name="Microbiol. Resour. Announc.">
        <title>Draft Genome Sequence of a Cladosporium Species Isolated from the Mesophotic Ascidian Didemnum maculosum.</title>
        <authorList>
            <person name="Gioti A."/>
            <person name="Siaperas R."/>
            <person name="Nikolaivits E."/>
            <person name="Le Goff G."/>
            <person name="Ouazzani J."/>
            <person name="Kotoulas G."/>
            <person name="Topakas E."/>
        </authorList>
    </citation>
    <scope>NUCLEOTIDE SEQUENCE [LARGE SCALE GENOMIC DNA]</scope>
    <source>
        <strain evidence="1 2">TM138-S3</strain>
    </source>
</reference>
<dbReference type="PANTHER" id="PTHR37834">
    <property type="entry name" value="GDSL-LIKE LIPASE/ACYLHYDROLASE DOMAIN PROTEIN (AFU_ORTHOLOGUE AFUA_2G00620)"/>
    <property type="match status" value="1"/>
</dbReference>
<accession>A0AB34KTT6</accession>
<dbReference type="Gene3D" id="3.40.50.1110">
    <property type="entry name" value="SGNH hydrolase"/>
    <property type="match status" value="1"/>
</dbReference>
<dbReference type="InterPro" id="IPR052762">
    <property type="entry name" value="PCW_deacetylase/CE"/>
</dbReference>
<proteinExistence type="predicted"/>
<protein>
    <recommendedName>
        <fullName evidence="3">SGNH hydrolase-type esterase domain-containing protein</fullName>
    </recommendedName>
</protein>
<evidence type="ECO:0000313" key="1">
    <source>
        <dbReference type="EMBL" id="KAL1588372.1"/>
    </source>
</evidence>
<dbReference type="CDD" id="cd01831">
    <property type="entry name" value="Endoglucanase_E_like"/>
    <property type="match status" value="1"/>
</dbReference>
<dbReference type="InterPro" id="IPR037461">
    <property type="entry name" value="CtCE2-like_dom"/>
</dbReference>
<dbReference type="GO" id="GO:0052689">
    <property type="term" value="F:carboxylic ester hydrolase activity"/>
    <property type="evidence" value="ECO:0007669"/>
    <property type="project" value="InterPro"/>
</dbReference>
<dbReference type="Proteomes" id="UP000803884">
    <property type="component" value="Unassembled WGS sequence"/>
</dbReference>
<dbReference type="SUPFAM" id="SSF52266">
    <property type="entry name" value="SGNH hydrolase"/>
    <property type="match status" value="1"/>
</dbReference>
<dbReference type="PANTHER" id="PTHR37834:SF2">
    <property type="entry name" value="ESTERASE, SGNH HYDROLASE-TYPE"/>
    <property type="match status" value="1"/>
</dbReference>
<dbReference type="RefSeq" id="XP_069231477.1">
    <property type="nucleotide sequence ID" value="XM_069371611.1"/>
</dbReference>
<comment type="caution">
    <text evidence="1">The sequence shown here is derived from an EMBL/GenBank/DDBJ whole genome shotgun (WGS) entry which is preliminary data.</text>
</comment>
<keyword evidence="2" id="KW-1185">Reference proteome</keyword>
<organism evidence="1 2">
    <name type="scientific">Cladosporium halotolerans</name>
    <dbReference type="NCBI Taxonomy" id="1052096"/>
    <lineage>
        <taxon>Eukaryota</taxon>
        <taxon>Fungi</taxon>
        <taxon>Dikarya</taxon>
        <taxon>Ascomycota</taxon>
        <taxon>Pezizomycotina</taxon>
        <taxon>Dothideomycetes</taxon>
        <taxon>Dothideomycetidae</taxon>
        <taxon>Cladosporiales</taxon>
        <taxon>Cladosporiaceae</taxon>
        <taxon>Cladosporium</taxon>
    </lineage>
</organism>
<dbReference type="AlphaFoldDB" id="A0AB34KTT6"/>
<dbReference type="GeneID" id="96004449"/>